<dbReference type="InterPro" id="IPR036909">
    <property type="entry name" value="Cyt_c-like_dom_sf"/>
</dbReference>
<organism evidence="6 7">
    <name type="scientific">Hahella chejuensis (strain KCTC 2396)</name>
    <dbReference type="NCBI Taxonomy" id="349521"/>
    <lineage>
        <taxon>Bacteria</taxon>
        <taxon>Pseudomonadati</taxon>
        <taxon>Pseudomonadota</taxon>
        <taxon>Gammaproteobacteria</taxon>
        <taxon>Oceanospirillales</taxon>
        <taxon>Hahellaceae</taxon>
        <taxon>Hahella</taxon>
    </lineage>
</organism>
<reference evidence="6 7" key="1">
    <citation type="journal article" date="2005" name="Nucleic Acids Res.">
        <title>Genomic blueprint of Hahella chejuensis, a marine microbe producing an algicidal agent.</title>
        <authorList>
            <person name="Jeong H."/>
            <person name="Yim J.H."/>
            <person name="Lee C."/>
            <person name="Choi S.-H."/>
            <person name="Park Y.K."/>
            <person name="Yoon S.H."/>
            <person name="Hur C.-G."/>
            <person name="Kang H.-Y."/>
            <person name="Kim D."/>
            <person name="Lee H.H."/>
            <person name="Park K.H."/>
            <person name="Park S.-H."/>
            <person name="Park H.-S."/>
            <person name="Lee H.K."/>
            <person name="Oh T.K."/>
            <person name="Kim J.F."/>
        </authorList>
    </citation>
    <scope>NUCLEOTIDE SEQUENCE [LARGE SCALE GENOMIC DNA]</scope>
    <source>
        <strain evidence="6 7">KCTC 2396</strain>
    </source>
</reference>
<keyword evidence="3 4" id="KW-0408">Iron</keyword>
<dbReference type="AlphaFoldDB" id="Q2SP62"/>
<evidence type="ECO:0000313" key="6">
    <source>
        <dbReference type="EMBL" id="ABC27562.1"/>
    </source>
</evidence>
<gene>
    <name evidence="6" type="ordered locus">HCH_00661</name>
</gene>
<dbReference type="STRING" id="349521.HCH_00661"/>
<dbReference type="EMBL" id="CP000155">
    <property type="protein sequence ID" value="ABC27562.1"/>
    <property type="molecule type" value="Genomic_DNA"/>
</dbReference>
<dbReference type="PANTHER" id="PTHR30600:SF9">
    <property type="entry name" value="BLR7738 PROTEIN"/>
    <property type="match status" value="1"/>
</dbReference>
<dbReference type="RefSeq" id="WP_011394639.1">
    <property type="nucleotide sequence ID" value="NC_007645.1"/>
</dbReference>
<evidence type="ECO:0000256" key="4">
    <source>
        <dbReference type="PROSITE-ProRule" id="PRU00433"/>
    </source>
</evidence>
<dbReference type="NCBIfam" id="NF040606">
    <property type="entry name" value="CytoC_perox"/>
    <property type="match status" value="1"/>
</dbReference>
<dbReference type="Pfam" id="PF21419">
    <property type="entry name" value="RoxA-like_Cyt-c"/>
    <property type="match status" value="1"/>
</dbReference>
<keyword evidence="2 4" id="KW-0479">Metal-binding</keyword>
<dbReference type="GO" id="GO:0020037">
    <property type="term" value="F:heme binding"/>
    <property type="evidence" value="ECO:0007669"/>
    <property type="project" value="InterPro"/>
</dbReference>
<dbReference type="GO" id="GO:0004130">
    <property type="term" value="F:cytochrome-c peroxidase activity"/>
    <property type="evidence" value="ECO:0007669"/>
    <property type="project" value="TreeGrafter"/>
</dbReference>
<name>Q2SP62_HAHCH</name>
<proteinExistence type="predicted"/>
<keyword evidence="1 4" id="KW-0349">Heme</keyword>
<evidence type="ECO:0000256" key="3">
    <source>
        <dbReference type="ARBA" id="ARBA00023004"/>
    </source>
</evidence>
<dbReference type="KEGG" id="hch:HCH_00661"/>
<evidence type="ECO:0000313" key="7">
    <source>
        <dbReference type="Proteomes" id="UP000000238"/>
    </source>
</evidence>
<evidence type="ECO:0000256" key="2">
    <source>
        <dbReference type="ARBA" id="ARBA00022723"/>
    </source>
</evidence>
<dbReference type="InterPro" id="IPR051395">
    <property type="entry name" value="Cytochrome_c_Peroxidase/MauG"/>
</dbReference>
<evidence type="ECO:0000256" key="1">
    <source>
        <dbReference type="ARBA" id="ARBA00022617"/>
    </source>
</evidence>
<dbReference type="GO" id="GO:0009055">
    <property type="term" value="F:electron transfer activity"/>
    <property type="evidence" value="ECO:0007669"/>
    <property type="project" value="InterPro"/>
</dbReference>
<feature type="domain" description="Cytochrome c" evidence="5">
    <location>
        <begin position="382"/>
        <end position="471"/>
    </location>
</feature>
<accession>Q2SP62</accession>
<dbReference type="SUPFAM" id="SSF46626">
    <property type="entry name" value="Cytochrome c"/>
    <property type="match status" value="1"/>
</dbReference>
<protein>
    <recommendedName>
        <fullName evidence="5">Cytochrome c domain-containing protein</fullName>
    </recommendedName>
</protein>
<dbReference type="HOGENOM" id="CLU_014386_1_0_6"/>
<dbReference type="PROSITE" id="PS51007">
    <property type="entry name" value="CYTC"/>
    <property type="match status" value="2"/>
</dbReference>
<dbReference type="eggNOG" id="COG2010">
    <property type="taxonomic scope" value="Bacteria"/>
</dbReference>
<keyword evidence="7" id="KW-1185">Reference proteome</keyword>
<dbReference type="InterPro" id="IPR009056">
    <property type="entry name" value="Cyt_c-like_dom"/>
</dbReference>
<dbReference type="GO" id="GO:0046872">
    <property type="term" value="F:metal ion binding"/>
    <property type="evidence" value="ECO:0007669"/>
    <property type="project" value="UniProtKB-KW"/>
</dbReference>
<evidence type="ECO:0000259" key="5">
    <source>
        <dbReference type="PROSITE" id="PS51007"/>
    </source>
</evidence>
<dbReference type="InterPro" id="IPR047758">
    <property type="entry name" value="CytoC_perox"/>
</dbReference>
<sequence length="772" mass="85596">MTSKGSMKFIQQKRSAPLRLIKWLAFVVIVLVVAACAGFAWFVLYPNKNLPAAEPVDEYVYLDQGWEGDNASLRELYYYTPQGVSMPQGASAGAVRYNWFIHLEEPFSEQRLADPERMRLFRFIVDPVPSAANPDQLPLGFSKHFDPAIGEDVLDISCAACHSSELHYQRDGVRYAVRIDGGPAMHALTSMQRGAFAPTLVASLFYTAVNPWKFDRFAQKVLNDRYPEGKDGLRSALWRSVGGFVGAGQNNPLRKLYPVEEGYGRTDALGRIGNTLFGDHLSASNYQVGAAPVSYPYLWDIWKFNWVQYNGSVAQPLARNIGEALGVGARIDLVNADGSPVPPGKRFHSAVRIEDLARIESALQTLKAPTWPEKVFGPVDQVLAAKGEGLFRRYCQGCHGPHEADVADLEINAPLKPAPWSEWMISVAPLSVIGTDPSAAQAFIDKHYDLSATGLNNQDIDDALRPLLTQRLIREVRARLRQIITLRQERELPLGELSELLAAYPSNDVIPVVAPIGDFAAIAAALNSLSTPLDSAPSKPSYRPHYVKSCDLICLNEELIRLTQKGVKEIDNLLAKQDIHRLSEGLALNLIGVLVKNRYYADNNIDYAQRQCLEGFGTLDLPQEVAGYKPRPLEGVWATPPFLHNGSAPNLYQLLSPPEQRASRFQVGYRDFDPERVGFVTEPPQGAEANGFWFDTRLPGNSNSGHAFSASVTDWRAFLRDPEANPLPKGVIGPMLTEKQRMAIVEYLKVHRDKPETPAEFRTPGCSTVSEY</sequence>
<dbReference type="Gene3D" id="1.10.760.10">
    <property type="entry name" value="Cytochrome c-like domain"/>
    <property type="match status" value="1"/>
</dbReference>
<dbReference type="PANTHER" id="PTHR30600">
    <property type="entry name" value="CYTOCHROME C PEROXIDASE-RELATED"/>
    <property type="match status" value="1"/>
</dbReference>
<dbReference type="Proteomes" id="UP000000238">
    <property type="component" value="Chromosome"/>
</dbReference>
<feature type="domain" description="Cytochrome c" evidence="5">
    <location>
        <begin position="145"/>
        <end position="261"/>
    </location>
</feature>